<feature type="non-terminal residue" evidence="2">
    <location>
        <position position="1"/>
    </location>
</feature>
<dbReference type="InterPro" id="IPR036709">
    <property type="entry name" value="Autotransporte_beta_dom_sf"/>
</dbReference>
<reference evidence="2 3" key="1">
    <citation type="submission" date="2017-06" db="EMBL/GenBank/DDBJ databases">
        <title>Draft genome sequence of Fusobacterium nucleatum subsp. polymorphum KCOM 1267 (=ChDC F290).</title>
        <authorList>
            <person name="Kook J.-K."/>
            <person name="Park S.-N."/>
            <person name="Lim Y.K."/>
            <person name="Roh H."/>
        </authorList>
    </citation>
    <scope>NUCLEOTIDE SEQUENCE [LARGE SCALE GENOMIC DNA]</scope>
    <source>
        <strain evidence="3">KCOM 1267(ChDC F290)</strain>
    </source>
</reference>
<evidence type="ECO:0000259" key="1">
    <source>
        <dbReference type="PROSITE" id="PS51208"/>
    </source>
</evidence>
<evidence type="ECO:0000313" key="3">
    <source>
        <dbReference type="Proteomes" id="UP000221504"/>
    </source>
</evidence>
<dbReference type="Pfam" id="PF13229">
    <property type="entry name" value="Beta_helix"/>
    <property type="match status" value="1"/>
</dbReference>
<sequence length="2123" mass="217045">ESAIGAYAKGANGLITSKGTLTFTKEKSTGLYAADGAKIVEVAGANSKLDFSAATAKNNTGIYLAGANWEGRTTAYTFDSDHSKKNIYLFAQGSKDGATVRPSNLVLKNEFKVSPTGTASGSNKTIGMYLDTAVKGGSGASAFAANILDLTAASAKVTAEKGGIGVYAKNNSAAVDNIIKRINVSSTGKASVGIFADGNIKLDQANGKITAANQGIGVYGNKGKITLGAATNLETSTQGTGIYLTNGSYITGSKLTLKNTGTAAAGVYYTKGSNANEVTHGTELAVNSGSNLLALYLDNGVKVKNNADITVTAGSKNVGAFVTKGSTLTNDKTIKVGAASGYVDGMGIYVQHGTATNNAGKSIEVLDNSASSVSVAMAANGAAAATSATIVNKGDIKASGDAIGMNVGGYSTGTNTGKIIATDRGNLKAIGAYVNGANAKFTNSGTISSDNIALALKDTKAGNVTSTGPLKLTKNNAVGVYADNSAVNFAVTPVTTNNGTVALYAKGNTTVNSKITSATGKGHVGVYVADSKVTFGNASSVVVGNGVNGAYGVGVFTKEGYNGTIKTTITQNGDKTIGLYAGNKGTSGSKINHEGTMNIGRGVGVFVPQNSSFIAKNSVLNVNGGTAIFLKGGSVDLGATGKATINFGANGGTAIYQESGTINTGANLKITGKGSFLALKNANSTINSVVSVGANAMGINAIYDKAGTNYALTIGNAGKFQLNGTKATGLSATVNGVLPNKVTVVNKGIIETLGANTETTGIIANGASVQNIGKINIGTKGAAIYATNDGTDKNTQISNTGEINLIGNEAKGIVGIKVNTNQNIVVGKITGTKDQAVGAYFKNSNTVNIRDAKVNLATNAKGLVFDTTNFNISATSGKNLVNVGGTTDNTKRAIGIAAIGSSGTVTKTDITVGSSATGKQSMGLYAQGGTLTYDSTTGDLKATGNNAILAYADAAGTINLNGGKTLNVGTGGIGVGAKGGKVLANKATVIQVNGAEGIGAYVNGGNISPNFDIKVKAAKGRGVYATGNVLSVAKVSELKGTGSIAYVLENVINHVAIPNAINLTDTVSTGQFGVVAMGRGNGLTVNNISVVGNSNIGVSSTTGKAVINNGTLKVANSIANKTSIGIYSKGGTITNKGTVTVGNNSLGIYGEKSSVTTGALTVSGNKGVGISLNNKAGAIGNVVVNGNVSVGANQAVGIQVSKANVTVNNLTVGNGDSKGIYADGAGNVTARGNVVVGNDSVGIYQKAGTGIVRVGTANNTMKVGDKGYGVLSQGSAVINNSNLTVGKEGIGIYVKDNNLTSKGTVTVGTNGVGLFLKGAGKTLTSEGLVTVATNNSIGVYADGANIRQKGGMKIGDTSKASGLSSSSTPFTGIGIYSKGNGNIDTDGDMIVGYDSIGVYKNGKGIVNVGSASGTDKLAVANKGYGIYHMGGTSSDSIINSKMNLSLGKEGIGIYGKNTTVNQAGNIKVGETTIGNGGFSNPNKNKNSIGIFADNSNVNYTGTMTVDKPLSVGIYAANGGNVTLKNGAVLNIKNGATGVMTGKGVTAVTVDKGAVINVNGKANHPSASKNNVSFGIAAYSGVIDNKGTINLTNGATGIYLGGTAKLKNGATGVINIGAGGGTSIGTPGGPSKADVGGVLINNAGKITINEKVVTAGQINITGSLNMSGMGIDITGRPIIDAHSIGGVAFVEPNFSKGNSVQAYVIPDVFRTSAIGTFSGDVQSRSVSWIAKITQGSVPGTTTKDITVARIPYQSLIQGVRYAELAKGMEGVRTSISKNSSSEIFKSLDKIETHKEFGRSVAELRGDVYSNLQERMKTVESAFDKSYDELLTSYNKTRNVSKFSIVHTRGKHEDSTLGVTGYKYNTTGALYVNDREGFTYGGKYGWSAGVVGTRFEFNDETNSGSKEKVVSGKLGVHYQTPLNSYDDNARLKWLTRGELTVNDHRTKRHSTVNGDVYVNKAHFYSTEISWKNKVYYEHDINTKWTVTPYAGLDLSYGHVSKIREKGNELNLEVKAKDYFAITPNIGVETKYTVPVGLTHQAFAKLDAELDYDVAKLYTRPNMAKIKDANTGYYKLSEPERRTGRVTVGAELGFEKENTYGVSFRAEYQGHKKSDINYGVKLNYKF</sequence>
<protein>
    <recommendedName>
        <fullName evidence="1">Autotransporter domain-containing protein</fullName>
    </recommendedName>
</protein>
<gene>
    <name evidence="2" type="ORF">CBG52_02940</name>
</gene>
<name>A0A2C6B717_FUSNP</name>
<organism evidence="2 3">
    <name type="scientific">Fusobacterium nucleatum subsp. polymorphum</name>
    <name type="common">Fusobacterium polymorphum</name>
    <dbReference type="NCBI Taxonomy" id="76857"/>
    <lineage>
        <taxon>Bacteria</taxon>
        <taxon>Fusobacteriati</taxon>
        <taxon>Fusobacteriota</taxon>
        <taxon>Fusobacteriia</taxon>
        <taxon>Fusobacteriales</taxon>
        <taxon>Fusobacteriaceae</taxon>
        <taxon>Fusobacterium</taxon>
    </lineage>
</organism>
<proteinExistence type="predicted"/>
<comment type="caution">
    <text evidence="2">The sequence shown here is derived from an EMBL/GenBank/DDBJ whole genome shotgun (WGS) entry which is preliminary data.</text>
</comment>
<feature type="domain" description="Autotransporter" evidence="1">
    <location>
        <begin position="1831"/>
        <end position="2123"/>
    </location>
</feature>
<dbReference type="SMART" id="SM00869">
    <property type="entry name" value="Autotransporter"/>
    <property type="match status" value="1"/>
</dbReference>
<evidence type="ECO:0000313" key="2">
    <source>
        <dbReference type="EMBL" id="PHI10159.1"/>
    </source>
</evidence>
<dbReference type="Proteomes" id="UP000221504">
    <property type="component" value="Unassembled WGS sequence"/>
</dbReference>
<dbReference type="EMBL" id="NIRM01000001">
    <property type="protein sequence ID" value="PHI10159.1"/>
    <property type="molecule type" value="Genomic_DNA"/>
</dbReference>
<dbReference type="SUPFAM" id="SSF103515">
    <property type="entry name" value="Autotransporter"/>
    <property type="match status" value="1"/>
</dbReference>
<dbReference type="InterPro" id="IPR039448">
    <property type="entry name" value="Beta_helix"/>
</dbReference>
<dbReference type="PROSITE" id="PS51208">
    <property type="entry name" value="AUTOTRANSPORTER"/>
    <property type="match status" value="1"/>
</dbReference>
<dbReference type="InterPro" id="IPR005546">
    <property type="entry name" value="Autotransporte_beta"/>
</dbReference>
<accession>A0A2C6B717</accession>